<evidence type="ECO:0000313" key="6">
    <source>
        <dbReference type="Proteomes" id="UP000293360"/>
    </source>
</evidence>
<gene>
    <name evidence="5" type="ORF">DL764_003160</name>
</gene>
<dbReference type="Proteomes" id="UP000293360">
    <property type="component" value="Unassembled WGS sequence"/>
</dbReference>
<dbReference type="InterPro" id="IPR036019">
    <property type="entry name" value="MscL_channel"/>
</dbReference>
<dbReference type="InterPro" id="IPR037673">
    <property type="entry name" value="MSC/AndL"/>
</dbReference>
<keyword evidence="2" id="KW-0812">Transmembrane</keyword>
<dbReference type="EMBL" id="QJNU01000130">
    <property type="protein sequence ID" value="RYP06424.1"/>
    <property type="molecule type" value="Genomic_DNA"/>
</dbReference>
<dbReference type="GO" id="GO:0008381">
    <property type="term" value="F:mechanosensitive monoatomic ion channel activity"/>
    <property type="evidence" value="ECO:0007669"/>
    <property type="project" value="TreeGrafter"/>
</dbReference>
<accession>A0A4Q4TK50</accession>
<proteinExistence type="predicted"/>
<keyword evidence="4" id="KW-0472">Membrane</keyword>
<sequence>MEEHQSTCGVRKANDTNVCQLRGTSFLRRQTLTPAYVRLDYLFSPYKSVESEVGSFNMPSNEWDFDIAAEERRALIEHGEEQAKKPLTGLLKFAFPENILQFAFGSNVRKRTASYSNIISTDTVIVHLGSSLTGAVRSIAEGFTQLTNSLVNYIMLPPPSALFPLDRKLDEKFVVLRPGPNYDSATGCATPRRAIDGWAVVMAYGGGIPEAVPRVVNFVGIVVALYTLAMVYQLFSKDPIIEATVQSGYCERSISEKVLCVNCTSWQDGREERMR</sequence>
<dbReference type="PANTHER" id="PTHR30266:SF2">
    <property type="entry name" value="LARGE-CONDUCTANCE MECHANOSENSITIVE CHANNEL"/>
    <property type="match status" value="1"/>
</dbReference>
<reference evidence="5 6" key="1">
    <citation type="submission" date="2018-06" db="EMBL/GenBank/DDBJ databases">
        <title>Complete Genomes of Monosporascus.</title>
        <authorList>
            <person name="Robinson A.J."/>
            <person name="Natvig D.O."/>
        </authorList>
    </citation>
    <scope>NUCLEOTIDE SEQUENCE [LARGE SCALE GENOMIC DNA]</scope>
    <source>
        <strain evidence="5 6">CBS 110550</strain>
    </source>
</reference>
<comment type="caution">
    <text evidence="5">The sequence shown here is derived from an EMBL/GenBank/DDBJ whole genome shotgun (WGS) entry which is preliminary data.</text>
</comment>
<evidence type="ECO:0000313" key="5">
    <source>
        <dbReference type="EMBL" id="RYP06424.1"/>
    </source>
</evidence>
<evidence type="ECO:0000256" key="4">
    <source>
        <dbReference type="ARBA" id="ARBA00023136"/>
    </source>
</evidence>
<organism evidence="5 6">
    <name type="scientific">Monosporascus ibericus</name>
    <dbReference type="NCBI Taxonomy" id="155417"/>
    <lineage>
        <taxon>Eukaryota</taxon>
        <taxon>Fungi</taxon>
        <taxon>Dikarya</taxon>
        <taxon>Ascomycota</taxon>
        <taxon>Pezizomycotina</taxon>
        <taxon>Sordariomycetes</taxon>
        <taxon>Xylariomycetidae</taxon>
        <taxon>Xylariales</taxon>
        <taxon>Xylariales incertae sedis</taxon>
        <taxon>Monosporascus</taxon>
    </lineage>
</organism>
<dbReference type="PANTHER" id="PTHR30266">
    <property type="entry name" value="MECHANOSENSITIVE CHANNEL MSCL"/>
    <property type="match status" value="1"/>
</dbReference>
<dbReference type="STRING" id="155417.A0A4Q4TK50"/>
<dbReference type="GO" id="GO:0016020">
    <property type="term" value="C:membrane"/>
    <property type="evidence" value="ECO:0007669"/>
    <property type="project" value="UniProtKB-SubCell"/>
</dbReference>
<keyword evidence="3" id="KW-1133">Transmembrane helix</keyword>
<keyword evidence="6" id="KW-1185">Reference proteome</keyword>
<evidence type="ECO:0000256" key="3">
    <source>
        <dbReference type="ARBA" id="ARBA00022989"/>
    </source>
</evidence>
<dbReference type="OrthoDB" id="10010920at2759"/>
<comment type="subcellular location">
    <subcellularLocation>
        <location evidence="1">Membrane</location>
        <topology evidence="1">Multi-pass membrane protein</topology>
    </subcellularLocation>
</comment>
<name>A0A4Q4TK50_9PEZI</name>
<dbReference type="AlphaFoldDB" id="A0A4Q4TK50"/>
<evidence type="ECO:0000256" key="2">
    <source>
        <dbReference type="ARBA" id="ARBA00022692"/>
    </source>
</evidence>
<protein>
    <submittedName>
        <fullName evidence="5">Uncharacterized protein</fullName>
    </submittedName>
</protein>
<evidence type="ECO:0000256" key="1">
    <source>
        <dbReference type="ARBA" id="ARBA00004141"/>
    </source>
</evidence>
<dbReference type="SUPFAM" id="SSF81330">
    <property type="entry name" value="Gated mechanosensitive channel"/>
    <property type="match status" value="1"/>
</dbReference>